<accession>A0A1Y0I5E3</accession>
<dbReference type="SUPFAM" id="SSF53850">
    <property type="entry name" value="Periplasmic binding protein-like II"/>
    <property type="match status" value="1"/>
</dbReference>
<sequence>MMIPRIPIQTTGVMPFILWLPLSLLVCVTALPANAVDSPRIRLTNGEWPPYLSESLPHYGLASHLVAAAFRAEGVQVEYGFFSWERAYNQAKAGRWDGSVIWGRKGDREDHFYFSDPVLLEETVFFYRHQGPNTKSGFNWQSFQDLKGYIIGTTRSYHYGKQFETARQSGVIEIQETGSDENNFRKLQKGRIDLFPLDRVVGQALLQSLFIEHERGQIRFHPKAIISGSLHLILSRAVDMNGRRIKQFNAGLQTIKDNGHYQEIMNLHLKSGLNISDTDVEHVP</sequence>
<organism evidence="4 5">
    <name type="scientific">Oleiphilus messinensis</name>
    <dbReference type="NCBI Taxonomy" id="141451"/>
    <lineage>
        <taxon>Bacteria</taxon>
        <taxon>Pseudomonadati</taxon>
        <taxon>Pseudomonadota</taxon>
        <taxon>Gammaproteobacteria</taxon>
        <taxon>Oceanospirillales</taxon>
        <taxon>Oleiphilaceae</taxon>
        <taxon>Oleiphilus</taxon>
    </lineage>
</organism>
<comment type="similarity">
    <text evidence="1">Belongs to the bacterial solute-binding protein 3 family.</text>
</comment>
<dbReference type="EMBL" id="CP021425">
    <property type="protein sequence ID" value="ARU55631.1"/>
    <property type="molecule type" value="Genomic_DNA"/>
</dbReference>
<dbReference type="PANTHER" id="PTHR35936">
    <property type="entry name" value="MEMBRANE-BOUND LYTIC MUREIN TRANSGLYCOSYLASE F"/>
    <property type="match status" value="1"/>
</dbReference>
<reference evidence="4 5" key="1">
    <citation type="submission" date="2017-05" db="EMBL/GenBank/DDBJ databases">
        <title>Genomic insights into alkan degradation activity of Oleiphilus messinensis.</title>
        <authorList>
            <person name="Kozyavkin S.A."/>
            <person name="Slesarev A.I."/>
            <person name="Golyshin P.N."/>
            <person name="Korzhenkov A."/>
            <person name="Golyshina O.N."/>
            <person name="Toshchakov S.V."/>
        </authorList>
    </citation>
    <scope>NUCLEOTIDE SEQUENCE [LARGE SCALE GENOMIC DNA]</scope>
    <source>
        <strain evidence="4 5">ME102</strain>
    </source>
</reference>
<dbReference type="InterPro" id="IPR001638">
    <property type="entry name" value="Solute-binding_3/MltF_N"/>
</dbReference>
<evidence type="ECO:0000313" key="5">
    <source>
        <dbReference type="Proteomes" id="UP000196027"/>
    </source>
</evidence>
<proteinExistence type="inferred from homology"/>
<evidence type="ECO:0000313" key="4">
    <source>
        <dbReference type="EMBL" id="ARU55631.1"/>
    </source>
</evidence>
<name>A0A1Y0I5E3_9GAMM</name>
<dbReference type="KEGG" id="ome:OLMES_1556"/>
<dbReference type="RefSeq" id="WP_087460715.1">
    <property type="nucleotide sequence ID" value="NZ_CP021425.1"/>
</dbReference>
<feature type="domain" description="Solute-binding protein family 3/N-terminal" evidence="3">
    <location>
        <begin position="45"/>
        <end position="266"/>
    </location>
</feature>
<dbReference type="AlphaFoldDB" id="A0A1Y0I5E3"/>
<evidence type="ECO:0000259" key="3">
    <source>
        <dbReference type="Pfam" id="PF00497"/>
    </source>
</evidence>
<evidence type="ECO:0000256" key="1">
    <source>
        <dbReference type="ARBA" id="ARBA00010333"/>
    </source>
</evidence>
<protein>
    <submittedName>
        <fullName evidence="4">Amino acid ABC transporter substrate-binding protein</fullName>
    </submittedName>
</protein>
<evidence type="ECO:0000256" key="2">
    <source>
        <dbReference type="ARBA" id="ARBA00022729"/>
    </source>
</evidence>
<dbReference type="Proteomes" id="UP000196027">
    <property type="component" value="Chromosome"/>
</dbReference>
<keyword evidence="5" id="KW-1185">Reference proteome</keyword>
<dbReference type="Pfam" id="PF00497">
    <property type="entry name" value="SBP_bac_3"/>
    <property type="match status" value="1"/>
</dbReference>
<dbReference type="PANTHER" id="PTHR35936:SF25">
    <property type="entry name" value="ABC TRANSPORTER SUBSTRATE-BINDING PROTEIN"/>
    <property type="match status" value="1"/>
</dbReference>
<dbReference type="OrthoDB" id="5763510at2"/>
<keyword evidence="2" id="KW-0732">Signal</keyword>
<dbReference type="Gene3D" id="3.40.190.10">
    <property type="entry name" value="Periplasmic binding protein-like II"/>
    <property type="match status" value="2"/>
</dbReference>
<gene>
    <name evidence="4" type="ORF">OLMES_1556</name>
</gene>